<evidence type="ECO:0000259" key="6">
    <source>
        <dbReference type="PROSITE" id="PS50199"/>
    </source>
</evidence>
<feature type="compositionally biased region" description="Basic and acidic residues" evidence="5">
    <location>
        <begin position="207"/>
        <end position="219"/>
    </location>
</feature>
<evidence type="ECO:0000259" key="7">
    <source>
        <dbReference type="PROSITE" id="PS51397"/>
    </source>
</evidence>
<evidence type="ECO:0000256" key="1">
    <source>
        <dbReference type="ARBA" id="ARBA00022723"/>
    </source>
</evidence>
<dbReference type="PROSITE" id="PS01358">
    <property type="entry name" value="ZF_RANBP2_1"/>
    <property type="match status" value="1"/>
</dbReference>
<dbReference type="GO" id="GO:0008237">
    <property type="term" value="F:metallopeptidase activity"/>
    <property type="evidence" value="ECO:0007669"/>
    <property type="project" value="TreeGrafter"/>
</dbReference>
<evidence type="ECO:0000256" key="5">
    <source>
        <dbReference type="SAM" id="MobiDB-lite"/>
    </source>
</evidence>
<dbReference type="Pfam" id="PF08325">
    <property type="entry name" value="WLM"/>
    <property type="match status" value="1"/>
</dbReference>
<dbReference type="AlphaFoldDB" id="A0A8H3IXB3"/>
<keyword evidence="3" id="KW-0862">Zinc</keyword>
<dbReference type="GO" id="GO:0008270">
    <property type="term" value="F:zinc ion binding"/>
    <property type="evidence" value="ECO:0007669"/>
    <property type="project" value="UniProtKB-KW"/>
</dbReference>
<keyword evidence="9" id="KW-1185">Reference proteome</keyword>
<organism evidence="8 9">
    <name type="scientific">Imshaugia aleurites</name>
    <dbReference type="NCBI Taxonomy" id="172621"/>
    <lineage>
        <taxon>Eukaryota</taxon>
        <taxon>Fungi</taxon>
        <taxon>Dikarya</taxon>
        <taxon>Ascomycota</taxon>
        <taxon>Pezizomycotina</taxon>
        <taxon>Lecanoromycetes</taxon>
        <taxon>OSLEUM clade</taxon>
        <taxon>Lecanoromycetidae</taxon>
        <taxon>Lecanorales</taxon>
        <taxon>Lecanorineae</taxon>
        <taxon>Parmeliaceae</taxon>
        <taxon>Imshaugia</taxon>
    </lineage>
</organism>
<feature type="compositionally biased region" description="Polar residues" evidence="5">
    <location>
        <begin position="295"/>
        <end position="304"/>
    </location>
</feature>
<dbReference type="PANTHER" id="PTHR46622:SF1">
    <property type="entry name" value="DNA-DEPENDENT METALLOPROTEASE WSS1"/>
    <property type="match status" value="1"/>
</dbReference>
<dbReference type="InterPro" id="IPR053000">
    <property type="entry name" value="WSS1-like_metalloprotease"/>
</dbReference>
<dbReference type="EMBL" id="CAJPDT010000100">
    <property type="protein sequence ID" value="CAF9937570.1"/>
    <property type="molecule type" value="Genomic_DNA"/>
</dbReference>
<evidence type="ECO:0000313" key="9">
    <source>
        <dbReference type="Proteomes" id="UP000664534"/>
    </source>
</evidence>
<accession>A0A8H3IXB3</accession>
<dbReference type="Proteomes" id="UP000664534">
    <property type="component" value="Unassembled WGS sequence"/>
</dbReference>
<evidence type="ECO:0000313" key="8">
    <source>
        <dbReference type="EMBL" id="CAF9937570.1"/>
    </source>
</evidence>
<gene>
    <name evidence="8" type="ORF">IMSHALPRED_000462</name>
</gene>
<dbReference type="GO" id="GO:0005634">
    <property type="term" value="C:nucleus"/>
    <property type="evidence" value="ECO:0007669"/>
    <property type="project" value="TreeGrafter"/>
</dbReference>
<feature type="domain" description="RanBP2-type" evidence="6">
    <location>
        <begin position="327"/>
        <end position="356"/>
    </location>
</feature>
<evidence type="ECO:0000256" key="3">
    <source>
        <dbReference type="ARBA" id="ARBA00022833"/>
    </source>
</evidence>
<feature type="region of interest" description="Disordered" evidence="5">
    <location>
        <begin position="1"/>
        <end position="20"/>
    </location>
</feature>
<dbReference type="PROSITE" id="PS51397">
    <property type="entry name" value="WLM"/>
    <property type="match status" value="1"/>
</dbReference>
<reference evidence="8" key="1">
    <citation type="submission" date="2021-03" db="EMBL/GenBank/DDBJ databases">
        <authorList>
            <person name="Tagirdzhanova G."/>
        </authorList>
    </citation>
    <scope>NUCLEOTIDE SEQUENCE</scope>
</reference>
<dbReference type="PROSITE" id="PS50199">
    <property type="entry name" value="ZF_RANBP2_2"/>
    <property type="match status" value="1"/>
</dbReference>
<feature type="domain" description="WLM" evidence="7">
    <location>
        <begin position="1"/>
        <end position="197"/>
    </location>
</feature>
<evidence type="ECO:0000256" key="4">
    <source>
        <dbReference type="PROSITE-ProRule" id="PRU00322"/>
    </source>
</evidence>
<sequence>MVFEHDPAVSEYQHERSRPREAEALQTLRKVASLVKPIMRQRGWKVGVLTEFYPSERNLLGLNINKGQKICLRLRYPGDERQFLPVEEVTDTMLHELCHIVFGPHDQSFHNLWNQLRDEHEQLIRKGYTGEGFLSTGHKLGGRGRIPMHEARRLARVNAEKRRTLTAGSGQKLGGAPVRRGVDIRNVIADAAARRATITKGCASGVDAEREKEIDKETNKNGFRTKADEDDADEEAIMIAYIDLVQEEEREKYGDAYIPPSNANPAGSQGGFNAIKPEPGTRSNRAPPVPASTKPKPSTPNTSALGHGQSPFSPRTPPPTAKPAAPSSDTWTCDICTLVNPFNYLCCDACSTERPSPPLTPVAKLQNVASTQARPSSIRDSNSKKAVNSLMSLDATMSRLPEKPIGWTCHACGNFMESEWWTCARCGSMKQSS</sequence>
<feature type="region of interest" description="Disordered" evidence="5">
    <location>
        <begin position="255"/>
        <end position="328"/>
    </location>
</feature>
<comment type="caution">
    <text evidence="8">The sequence shown here is derived from an EMBL/GenBank/DDBJ whole genome shotgun (WGS) entry which is preliminary data.</text>
</comment>
<protein>
    <submittedName>
        <fullName evidence="8">Uncharacterized protein</fullName>
    </submittedName>
</protein>
<name>A0A8H3IXB3_9LECA</name>
<keyword evidence="2 4" id="KW-0863">Zinc-finger</keyword>
<dbReference type="InterPro" id="IPR001876">
    <property type="entry name" value="Znf_RanBP2"/>
</dbReference>
<keyword evidence="1" id="KW-0479">Metal-binding</keyword>
<dbReference type="GO" id="GO:0006281">
    <property type="term" value="P:DNA repair"/>
    <property type="evidence" value="ECO:0007669"/>
    <property type="project" value="TreeGrafter"/>
</dbReference>
<dbReference type="Gene3D" id="2.30.30.380">
    <property type="entry name" value="Zn-finger domain of Sec23/24"/>
    <property type="match status" value="1"/>
</dbReference>
<feature type="region of interest" description="Disordered" evidence="5">
    <location>
        <begin position="206"/>
        <end position="229"/>
    </location>
</feature>
<dbReference type="InterPro" id="IPR013536">
    <property type="entry name" value="WLM_dom"/>
</dbReference>
<dbReference type="PANTHER" id="PTHR46622">
    <property type="entry name" value="DNA-DEPENDENT METALLOPROTEASE WSS1"/>
    <property type="match status" value="1"/>
</dbReference>
<dbReference type="OrthoDB" id="261960at2759"/>
<proteinExistence type="predicted"/>
<evidence type="ECO:0000256" key="2">
    <source>
        <dbReference type="ARBA" id="ARBA00022771"/>
    </source>
</evidence>